<keyword evidence="5" id="KW-0963">Cytoplasm</keyword>
<reference evidence="7 8" key="1">
    <citation type="submission" date="2018-04" db="EMBL/GenBank/DDBJ databases">
        <title>Thalassorhabdus spongiae gen. nov., sp. nov., isolated from a marine sponge in South-West Iceland.</title>
        <authorList>
            <person name="Knobloch S."/>
            <person name="Daussin A."/>
            <person name="Johannsson R."/>
            <person name="Marteinsson V.T."/>
        </authorList>
    </citation>
    <scope>NUCLEOTIDE SEQUENCE [LARGE SCALE GENOMIC DNA]</scope>
    <source>
        <strain evidence="7 8">Hp12</strain>
    </source>
</reference>
<keyword evidence="5" id="KW-0819">tRNA processing</keyword>
<keyword evidence="4 5" id="KW-0949">S-adenosyl-L-methionine</keyword>
<dbReference type="InterPro" id="IPR029028">
    <property type="entry name" value="Alpha/beta_knot_MTases"/>
</dbReference>
<dbReference type="PANTHER" id="PTHR42786">
    <property type="entry name" value="TRNA/RRNA METHYLTRANSFERASE"/>
    <property type="match status" value="1"/>
</dbReference>
<dbReference type="GO" id="GO:0003723">
    <property type="term" value="F:RNA binding"/>
    <property type="evidence" value="ECO:0007669"/>
    <property type="project" value="InterPro"/>
</dbReference>
<feature type="domain" description="tRNA/rRNA methyltransferase SpoU type" evidence="6">
    <location>
        <begin position="5"/>
        <end position="171"/>
    </location>
</feature>
<evidence type="ECO:0000256" key="1">
    <source>
        <dbReference type="ARBA" id="ARBA00007228"/>
    </source>
</evidence>
<dbReference type="GO" id="GO:0160206">
    <property type="term" value="F:tRNA (cytidine(32)/uridine(32)-2'-O)-methyltransferase activity"/>
    <property type="evidence" value="ECO:0007669"/>
    <property type="project" value="UniProtKB-EC"/>
</dbReference>
<evidence type="ECO:0000259" key="6">
    <source>
        <dbReference type="Pfam" id="PF00588"/>
    </source>
</evidence>
<evidence type="ECO:0000256" key="2">
    <source>
        <dbReference type="ARBA" id="ARBA00022603"/>
    </source>
</evidence>
<name>A0A2V1H1G3_9GAMM</name>
<comment type="function">
    <text evidence="5">Catalyzes the formation of 2'O-methylated cytidine (Cm32) or 2'O-methylated uridine (Um32) at position 32 in tRNA.</text>
</comment>
<proteinExistence type="inferred from homology"/>
<dbReference type="NCBIfam" id="TIGR00050">
    <property type="entry name" value="rRNA_methyl_1"/>
    <property type="match status" value="1"/>
</dbReference>
<dbReference type="Pfam" id="PF00588">
    <property type="entry name" value="SpoU_methylase"/>
    <property type="match status" value="1"/>
</dbReference>
<dbReference type="InterPro" id="IPR004384">
    <property type="entry name" value="RNA_MeTrfase_TrmJ/LasT"/>
</dbReference>
<dbReference type="PANTHER" id="PTHR42786:SF2">
    <property type="entry name" value="TRNA (CYTIDINE_URIDINE-2'-O-)-METHYLTRANSFERASE TRMJ"/>
    <property type="match status" value="1"/>
</dbReference>
<dbReference type="EC" id="2.1.1.200" evidence="5"/>
<comment type="similarity">
    <text evidence="1">Belongs to the class IV-like SAM-binding methyltransferase superfamily. RNA methyltransferase TrmH family.</text>
</comment>
<evidence type="ECO:0000313" key="7">
    <source>
        <dbReference type="EMBL" id="PVZ72353.1"/>
    </source>
</evidence>
<evidence type="ECO:0000313" key="8">
    <source>
        <dbReference type="Proteomes" id="UP000244906"/>
    </source>
</evidence>
<dbReference type="GO" id="GO:0002128">
    <property type="term" value="P:tRNA nucleoside ribose methylation"/>
    <property type="evidence" value="ECO:0007669"/>
    <property type="project" value="TreeGrafter"/>
</dbReference>
<dbReference type="RefSeq" id="WP_116685939.1">
    <property type="nucleotide sequence ID" value="NZ_CAWNYD010000001.1"/>
</dbReference>
<dbReference type="Gene3D" id="1.10.8.590">
    <property type="match status" value="1"/>
</dbReference>
<keyword evidence="8" id="KW-1185">Reference proteome</keyword>
<dbReference type="CDD" id="cd18093">
    <property type="entry name" value="SpoU-like_TrmJ"/>
    <property type="match status" value="1"/>
</dbReference>
<evidence type="ECO:0000256" key="3">
    <source>
        <dbReference type="ARBA" id="ARBA00022679"/>
    </source>
</evidence>
<dbReference type="InterPro" id="IPR029026">
    <property type="entry name" value="tRNA_m1G_MTases_N"/>
</dbReference>
<protein>
    <recommendedName>
        <fullName evidence="5">tRNA (cytidine/uridine-2'-O-)-methyltransferase TrmJ</fullName>
        <ecNumber evidence="5">2.1.1.200</ecNumber>
    </recommendedName>
    <alternativeName>
        <fullName evidence="5">tRNA (cytidine(32)/uridine(32)-2'-O)-methyltransferase</fullName>
    </alternativeName>
    <alternativeName>
        <fullName evidence="5">tRNA Cm32/Um32 methyltransferase</fullName>
    </alternativeName>
</protein>
<dbReference type="SUPFAM" id="SSF75217">
    <property type="entry name" value="alpha/beta knot"/>
    <property type="match status" value="1"/>
</dbReference>
<dbReference type="Gene3D" id="3.40.1280.10">
    <property type="match status" value="1"/>
</dbReference>
<comment type="catalytic activity">
    <reaction evidence="5">
        <text>cytidine(32) in tRNA + S-adenosyl-L-methionine = 2'-O-methylcytidine(32) in tRNA + S-adenosyl-L-homocysteine + H(+)</text>
        <dbReference type="Rhea" id="RHEA:42932"/>
        <dbReference type="Rhea" id="RHEA-COMP:10288"/>
        <dbReference type="Rhea" id="RHEA-COMP:10289"/>
        <dbReference type="ChEBI" id="CHEBI:15378"/>
        <dbReference type="ChEBI" id="CHEBI:57856"/>
        <dbReference type="ChEBI" id="CHEBI:59789"/>
        <dbReference type="ChEBI" id="CHEBI:74495"/>
        <dbReference type="ChEBI" id="CHEBI:82748"/>
        <dbReference type="EC" id="2.1.1.200"/>
    </reaction>
</comment>
<evidence type="ECO:0000256" key="5">
    <source>
        <dbReference type="RuleBase" id="RU362024"/>
    </source>
</evidence>
<dbReference type="InterPro" id="IPR001537">
    <property type="entry name" value="SpoU_MeTrfase"/>
</dbReference>
<gene>
    <name evidence="5" type="primary">trmJ</name>
    <name evidence="7" type="ORF">DC094_04920</name>
</gene>
<dbReference type="GO" id="GO:0005829">
    <property type="term" value="C:cytosol"/>
    <property type="evidence" value="ECO:0007669"/>
    <property type="project" value="TreeGrafter"/>
</dbReference>
<dbReference type="OrthoDB" id="9806346at2"/>
<organism evidence="7 8">
    <name type="scientific">Pelagibaculum spongiae</name>
    <dbReference type="NCBI Taxonomy" id="2080658"/>
    <lineage>
        <taxon>Bacteria</taxon>
        <taxon>Pseudomonadati</taxon>
        <taxon>Pseudomonadota</taxon>
        <taxon>Gammaproteobacteria</taxon>
        <taxon>Oceanospirillales</taxon>
        <taxon>Pelagibaculum</taxon>
    </lineage>
</organism>
<dbReference type="AlphaFoldDB" id="A0A2V1H1G3"/>
<comment type="caution">
    <text evidence="7">The sequence shown here is derived from an EMBL/GenBank/DDBJ whole genome shotgun (WGS) entry which is preliminary data.</text>
</comment>
<sequence>MLEQVRVVLVETSHPGNLGAAARAMKTMGLSDLVLVSPSCEINAEAIARASGAGELLTRATIVPTLAEALHDTTLVFGSSARARGMSGRLHMPREMAQEMLQTLSAANATSVVSSADTDAAPAEKVALVFGPERTGLNNDDLALCHSQVMVPCNPDYSSLNLGAAVQIFCYELRSSWLASQNFQLEQQVEDRPATGEQVEMFYAHLQQTLEQIEFLDPGNPRKLMDRMRRFYQRARLEQMELNIFRGILTAVNKKLKG</sequence>
<comment type="subunit">
    <text evidence="5">Homodimer.</text>
</comment>
<evidence type="ECO:0000256" key="4">
    <source>
        <dbReference type="ARBA" id="ARBA00022691"/>
    </source>
</evidence>
<keyword evidence="3 7" id="KW-0808">Transferase</keyword>
<keyword evidence="2 5" id="KW-0489">Methyltransferase</keyword>
<accession>A0A2V1H1G3</accession>
<dbReference type="EMBL" id="QDDL01000001">
    <property type="protein sequence ID" value="PVZ72353.1"/>
    <property type="molecule type" value="Genomic_DNA"/>
</dbReference>
<dbReference type="PIRSF" id="PIRSF004808">
    <property type="entry name" value="LasT"/>
    <property type="match status" value="1"/>
</dbReference>
<comment type="catalytic activity">
    <reaction evidence="5">
        <text>uridine(32) in tRNA + S-adenosyl-L-methionine = 2'-O-methyluridine(32) in tRNA + S-adenosyl-L-homocysteine + H(+)</text>
        <dbReference type="Rhea" id="RHEA:42936"/>
        <dbReference type="Rhea" id="RHEA-COMP:10107"/>
        <dbReference type="Rhea" id="RHEA-COMP:10290"/>
        <dbReference type="ChEBI" id="CHEBI:15378"/>
        <dbReference type="ChEBI" id="CHEBI:57856"/>
        <dbReference type="ChEBI" id="CHEBI:59789"/>
        <dbReference type="ChEBI" id="CHEBI:65315"/>
        <dbReference type="ChEBI" id="CHEBI:74478"/>
        <dbReference type="EC" id="2.1.1.200"/>
    </reaction>
</comment>
<dbReference type="GO" id="GO:0106339">
    <property type="term" value="F:tRNA (cytidine(32)-2'-O)-methyltransferase activity"/>
    <property type="evidence" value="ECO:0007669"/>
    <property type="project" value="RHEA"/>
</dbReference>
<comment type="subcellular location">
    <subcellularLocation>
        <location evidence="5">Cytoplasm</location>
    </subcellularLocation>
</comment>
<dbReference type="Proteomes" id="UP000244906">
    <property type="component" value="Unassembled WGS sequence"/>
</dbReference>